<dbReference type="Proteomes" id="UP001589590">
    <property type="component" value="Unassembled WGS sequence"/>
</dbReference>
<evidence type="ECO:0000259" key="3">
    <source>
        <dbReference type="Pfam" id="PF18962"/>
    </source>
</evidence>
<evidence type="ECO:0000313" key="5">
    <source>
        <dbReference type="Proteomes" id="UP001589590"/>
    </source>
</evidence>
<dbReference type="Pfam" id="PF18962">
    <property type="entry name" value="Por_Secre_tail"/>
    <property type="match status" value="1"/>
</dbReference>
<dbReference type="InterPro" id="IPR026444">
    <property type="entry name" value="Secre_tail"/>
</dbReference>
<reference evidence="4 5" key="1">
    <citation type="submission" date="2024-09" db="EMBL/GenBank/DDBJ databases">
        <authorList>
            <person name="Sun Q."/>
            <person name="Mori K."/>
        </authorList>
    </citation>
    <scope>NUCLEOTIDE SEQUENCE [LARGE SCALE GENOMIC DNA]</scope>
    <source>
        <strain evidence="4 5">CECT 8300</strain>
    </source>
</reference>
<feature type="domain" description="Secretion system C-terminal sorting" evidence="3">
    <location>
        <begin position="212"/>
        <end position="281"/>
    </location>
</feature>
<accession>A0ABV5GZD5</accession>
<protein>
    <submittedName>
        <fullName evidence="4">T9SS type A sorting domain-containing protein</fullName>
    </submittedName>
</protein>
<keyword evidence="1 2" id="KW-0732">Signal</keyword>
<evidence type="ECO:0000256" key="2">
    <source>
        <dbReference type="SAM" id="SignalP"/>
    </source>
</evidence>
<sequence length="283" mass="29976">MTNKLYFIGVFLSSLMASAQFGGGQHDGSDSSTRIGSRLSGEVASVSVLYQGNMGDGFDVAQNQVLLTNSNFNIYRGSSGDGFSKNNASVTLSGSNIKSLYFGSIGDGHAENHAQSLIRGELLSMLYQGNIGDGATENGLNNVFVTGFILDIFKGGSGDGATSKLSANSLLSGLLTALYNGGHGDGFSVEDITTTFISLGLVEELVKLEVLLYPNPASDLVHLKAENNTEISNIQLYDVTGKNINIKLSKNNTLNVSSLSEGVYLLNIISVNNKITKKLIIKR</sequence>
<feature type="signal peptide" evidence="2">
    <location>
        <begin position="1"/>
        <end position="19"/>
    </location>
</feature>
<feature type="chain" id="PRO_5046358280" evidence="2">
    <location>
        <begin position="20"/>
        <end position="283"/>
    </location>
</feature>
<dbReference type="EMBL" id="JBHMFA010000005">
    <property type="protein sequence ID" value="MFB9104987.1"/>
    <property type="molecule type" value="Genomic_DNA"/>
</dbReference>
<dbReference type="RefSeq" id="WP_290272902.1">
    <property type="nucleotide sequence ID" value="NZ_JAUFQP010000013.1"/>
</dbReference>
<comment type="caution">
    <text evidence="4">The sequence shown here is derived from an EMBL/GenBank/DDBJ whole genome shotgun (WGS) entry which is preliminary data.</text>
</comment>
<proteinExistence type="predicted"/>
<keyword evidence="5" id="KW-1185">Reference proteome</keyword>
<dbReference type="NCBIfam" id="TIGR04183">
    <property type="entry name" value="Por_Secre_tail"/>
    <property type="match status" value="1"/>
</dbReference>
<name>A0ABV5GZD5_9FLAO</name>
<evidence type="ECO:0000256" key="1">
    <source>
        <dbReference type="ARBA" id="ARBA00022729"/>
    </source>
</evidence>
<organism evidence="4 5">
    <name type="scientific">Algibacter miyuki</name>
    <dbReference type="NCBI Taxonomy" id="1306933"/>
    <lineage>
        <taxon>Bacteria</taxon>
        <taxon>Pseudomonadati</taxon>
        <taxon>Bacteroidota</taxon>
        <taxon>Flavobacteriia</taxon>
        <taxon>Flavobacteriales</taxon>
        <taxon>Flavobacteriaceae</taxon>
        <taxon>Algibacter</taxon>
    </lineage>
</organism>
<gene>
    <name evidence="4" type="ORF">ACFFU1_08755</name>
</gene>
<evidence type="ECO:0000313" key="4">
    <source>
        <dbReference type="EMBL" id="MFB9104987.1"/>
    </source>
</evidence>